<evidence type="ECO:0000256" key="1">
    <source>
        <dbReference type="ARBA" id="ARBA00034120"/>
    </source>
</evidence>
<gene>
    <name evidence="3" type="ORF">D6B99_11800</name>
</gene>
<dbReference type="PANTHER" id="PTHR34047">
    <property type="entry name" value="NUCLEAR INTRON MATURASE 1, MITOCHONDRIAL-RELATED"/>
    <property type="match status" value="1"/>
</dbReference>
<dbReference type="SUPFAM" id="SSF56672">
    <property type="entry name" value="DNA/RNA polymerases"/>
    <property type="match status" value="1"/>
</dbReference>
<dbReference type="EMBL" id="CP032489">
    <property type="protein sequence ID" value="AYD48222.1"/>
    <property type="molecule type" value="Genomic_DNA"/>
</dbReference>
<protein>
    <submittedName>
        <fullName evidence="3">RNA-directed DNA polymerase</fullName>
    </submittedName>
</protein>
<name>A0A386HRC4_9BACT</name>
<dbReference type="KEGG" id="ark:D6B99_11800"/>
<evidence type="ECO:0000259" key="2">
    <source>
        <dbReference type="PROSITE" id="PS50878"/>
    </source>
</evidence>
<dbReference type="GO" id="GO:0003964">
    <property type="term" value="F:RNA-directed DNA polymerase activity"/>
    <property type="evidence" value="ECO:0007669"/>
    <property type="project" value="UniProtKB-KW"/>
</dbReference>
<keyword evidence="3" id="KW-0548">Nucleotidyltransferase</keyword>
<organism evidence="3 4">
    <name type="scientific">Arachidicoccus soli</name>
    <dbReference type="NCBI Taxonomy" id="2341117"/>
    <lineage>
        <taxon>Bacteria</taxon>
        <taxon>Pseudomonadati</taxon>
        <taxon>Bacteroidota</taxon>
        <taxon>Chitinophagia</taxon>
        <taxon>Chitinophagales</taxon>
        <taxon>Chitinophagaceae</taxon>
        <taxon>Arachidicoccus</taxon>
    </lineage>
</organism>
<keyword evidence="3" id="KW-0695">RNA-directed DNA polymerase</keyword>
<evidence type="ECO:0000313" key="4">
    <source>
        <dbReference type="Proteomes" id="UP000266118"/>
    </source>
</evidence>
<dbReference type="PROSITE" id="PS50878">
    <property type="entry name" value="RT_POL"/>
    <property type="match status" value="1"/>
</dbReference>
<keyword evidence="4" id="KW-1185">Reference proteome</keyword>
<dbReference type="InterPro" id="IPR000477">
    <property type="entry name" value="RT_dom"/>
</dbReference>
<sequence length="320" mass="37866">MKRVNNIYNQIHSTENLECAEIVAQRGKAKQYGVIRYNLNRDEYFAELQKMLADGSFRTSKYTTFFIEEPKVREIFRLPFFPDRVAQHAAMNVVRPYILAMFTADTYGCIEGRGVYLGVRKLQRALRNMRETKYCLKIDIRKFYPSIDHDILKKQLRRKFKDHRFLSFMNEIIDSAPGLPIGNLCSQYLSNFYLTDFDHWIKEQMHVKHYFRYVDDMIFLAGDKPYLHALLAKIRTYLKEELNLDVKGNYQIFPVEARGIDVLGCRFYHYYTLMRKSIKKNLARAVAKHKGQQVIGGYIGWAKMCNSRHLLKKLLPNERV</sequence>
<dbReference type="InterPro" id="IPR051083">
    <property type="entry name" value="GrpII_Intron_Splice-Mob/Def"/>
</dbReference>
<proteinExistence type="inferred from homology"/>
<dbReference type="Proteomes" id="UP000266118">
    <property type="component" value="Chromosome"/>
</dbReference>
<dbReference type="CDD" id="cd01646">
    <property type="entry name" value="RT_Bac_retron_I"/>
    <property type="match status" value="1"/>
</dbReference>
<dbReference type="RefSeq" id="WP_119988658.1">
    <property type="nucleotide sequence ID" value="NZ_CP032489.1"/>
</dbReference>
<comment type="similarity">
    <text evidence="1">Belongs to the bacterial reverse transcriptase family.</text>
</comment>
<dbReference type="OrthoDB" id="9780724at2"/>
<dbReference type="AlphaFoldDB" id="A0A386HRC4"/>
<evidence type="ECO:0000313" key="3">
    <source>
        <dbReference type="EMBL" id="AYD48222.1"/>
    </source>
</evidence>
<accession>A0A386HRC4</accession>
<dbReference type="PANTHER" id="PTHR34047:SF8">
    <property type="entry name" value="PROTEIN YKFC"/>
    <property type="match status" value="1"/>
</dbReference>
<dbReference type="Pfam" id="PF00078">
    <property type="entry name" value="RVT_1"/>
    <property type="match status" value="1"/>
</dbReference>
<keyword evidence="3" id="KW-0808">Transferase</keyword>
<feature type="domain" description="Reverse transcriptase" evidence="2">
    <location>
        <begin position="1"/>
        <end position="267"/>
    </location>
</feature>
<reference evidence="3 4" key="1">
    <citation type="submission" date="2018-09" db="EMBL/GenBank/DDBJ databases">
        <title>Arachidicoccus sp. nov., a bacterium isolated from soil.</title>
        <authorList>
            <person name="Weon H.-Y."/>
            <person name="Kwon S.-W."/>
            <person name="Lee S.A."/>
        </authorList>
    </citation>
    <scope>NUCLEOTIDE SEQUENCE [LARGE SCALE GENOMIC DNA]</scope>
    <source>
        <strain evidence="3 4">KIS59-12</strain>
    </source>
</reference>
<dbReference type="InterPro" id="IPR043502">
    <property type="entry name" value="DNA/RNA_pol_sf"/>
</dbReference>